<evidence type="ECO:0000313" key="21">
    <source>
        <dbReference type="Ensembl" id="ENSCCRP00010110024.1"/>
    </source>
</evidence>
<keyword evidence="8 15" id="KW-0106">Calcium</keyword>
<dbReference type="GO" id="GO:0045296">
    <property type="term" value="F:cadherin binding"/>
    <property type="evidence" value="ECO:0007669"/>
    <property type="project" value="TreeGrafter"/>
</dbReference>
<reference evidence="21" key="2">
    <citation type="submission" date="2025-09" db="UniProtKB">
        <authorList>
            <consortium name="Ensembl"/>
        </authorList>
    </citation>
    <scope>IDENTIFICATION</scope>
</reference>
<dbReference type="GO" id="GO:0005912">
    <property type="term" value="C:adherens junction"/>
    <property type="evidence" value="ECO:0007669"/>
    <property type="project" value="UniProtKB-SubCell"/>
</dbReference>
<evidence type="ECO:0000256" key="1">
    <source>
        <dbReference type="ARBA" id="ARBA00004251"/>
    </source>
</evidence>
<feature type="region of interest" description="Disordered" evidence="18">
    <location>
        <begin position="736"/>
        <end position="775"/>
    </location>
</feature>
<dbReference type="GO" id="GO:0007156">
    <property type="term" value="P:homophilic cell adhesion via plasma membrane adhesion molecules"/>
    <property type="evidence" value="ECO:0007669"/>
    <property type="project" value="InterPro"/>
</dbReference>
<dbReference type="InterPro" id="IPR002126">
    <property type="entry name" value="Cadherin-like_dom"/>
</dbReference>
<dbReference type="GO" id="GO:0000902">
    <property type="term" value="P:cell morphogenesis"/>
    <property type="evidence" value="ECO:0007669"/>
    <property type="project" value="TreeGrafter"/>
</dbReference>
<dbReference type="FunFam" id="2.60.40.60:FF:000012">
    <property type="entry name" value="Cadherin 24"/>
    <property type="match status" value="1"/>
</dbReference>
<dbReference type="FunFam" id="2.60.40.60:FF:000097">
    <property type="entry name" value="cadherin-12 isoform X1"/>
    <property type="match status" value="1"/>
</dbReference>
<dbReference type="PANTHER" id="PTHR24027">
    <property type="entry name" value="CADHERIN-23"/>
    <property type="match status" value="1"/>
</dbReference>
<dbReference type="Gene3D" id="2.60.40.60">
    <property type="entry name" value="Cadherins"/>
    <property type="match status" value="5"/>
</dbReference>
<feature type="transmembrane region" description="Helical" evidence="19">
    <location>
        <begin position="618"/>
        <end position="639"/>
    </location>
</feature>
<dbReference type="GO" id="GO:0016342">
    <property type="term" value="C:catenin complex"/>
    <property type="evidence" value="ECO:0007669"/>
    <property type="project" value="TreeGrafter"/>
</dbReference>
<dbReference type="GO" id="GO:0002009">
    <property type="term" value="P:morphogenesis of an epithelium"/>
    <property type="evidence" value="ECO:0007669"/>
    <property type="project" value="UniProtKB-ARBA"/>
</dbReference>
<dbReference type="GO" id="GO:0007043">
    <property type="term" value="P:cell-cell junction assembly"/>
    <property type="evidence" value="ECO:0007669"/>
    <property type="project" value="TreeGrafter"/>
</dbReference>
<keyword evidence="4 16" id="KW-0812">Transmembrane</keyword>
<evidence type="ECO:0000256" key="17">
    <source>
        <dbReference type="RuleBase" id="RU004357"/>
    </source>
</evidence>
<evidence type="ECO:0000256" key="12">
    <source>
        <dbReference type="ARBA" id="ARBA00023136"/>
    </source>
</evidence>
<dbReference type="PROSITE" id="PS50268">
    <property type="entry name" value="CADHERIN_2"/>
    <property type="match status" value="5"/>
</dbReference>
<dbReference type="SMART" id="SM00112">
    <property type="entry name" value="CA"/>
    <property type="match status" value="5"/>
</dbReference>
<keyword evidence="3" id="KW-1003">Cell membrane</keyword>
<dbReference type="PROSITE" id="PS00232">
    <property type="entry name" value="CADHERIN_1"/>
    <property type="match status" value="2"/>
</dbReference>
<comment type="function">
    <text evidence="17">Cadherins are calcium-dependent cell adhesion proteins.</text>
</comment>
<dbReference type="GO" id="GO:0044331">
    <property type="term" value="P:cell-cell adhesion mediated by cadherin"/>
    <property type="evidence" value="ECO:0007669"/>
    <property type="project" value="TreeGrafter"/>
</dbReference>
<organism evidence="21 22">
    <name type="scientific">Cyprinus carpio</name>
    <name type="common">Common carp</name>
    <dbReference type="NCBI Taxonomy" id="7962"/>
    <lineage>
        <taxon>Eukaryota</taxon>
        <taxon>Metazoa</taxon>
        <taxon>Chordata</taxon>
        <taxon>Craniata</taxon>
        <taxon>Vertebrata</taxon>
        <taxon>Euteleostomi</taxon>
        <taxon>Actinopterygii</taxon>
        <taxon>Neopterygii</taxon>
        <taxon>Teleostei</taxon>
        <taxon>Ostariophysi</taxon>
        <taxon>Cypriniformes</taxon>
        <taxon>Cyprinidae</taxon>
        <taxon>Cyprininae</taxon>
        <taxon>Cyprinus</taxon>
    </lineage>
</organism>
<keyword evidence="12 19" id="KW-0472">Membrane</keyword>
<evidence type="ECO:0000256" key="11">
    <source>
        <dbReference type="ARBA" id="ARBA00022989"/>
    </source>
</evidence>
<dbReference type="Gene3D" id="4.10.900.10">
    <property type="entry name" value="TCF3-CBD (Catenin binding domain)"/>
    <property type="match status" value="1"/>
</dbReference>
<dbReference type="FunFam" id="4.10.900.10:FF:000001">
    <property type="entry name" value="Cadherin 2"/>
    <property type="match status" value="1"/>
</dbReference>
<feature type="domain" description="Cadherin" evidence="20">
    <location>
        <begin position="387"/>
        <end position="491"/>
    </location>
</feature>
<keyword evidence="5" id="KW-0479">Metal-binding</keyword>
<dbReference type="InterPro" id="IPR020894">
    <property type="entry name" value="Cadherin_CS"/>
</dbReference>
<feature type="region of interest" description="Disordered" evidence="18">
    <location>
        <begin position="795"/>
        <end position="814"/>
    </location>
</feature>
<protein>
    <recommendedName>
        <fullName evidence="14">Cadherin-12</fullName>
    </recommendedName>
</protein>
<dbReference type="GO" id="GO:0005509">
    <property type="term" value="F:calcium ion binding"/>
    <property type="evidence" value="ECO:0007669"/>
    <property type="project" value="UniProtKB-UniRule"/>
</dbReference>
<dbReference type="FunFam" id="2.60.40.60:FF:000014">
    <property type="entry name" value="Cadherin 8"/>
    <property type="match status" value="1"/>
</dbReference>
<dbReference type="PRINTS" id="PR00205">
    <property type="entry name" value="CADHERIN"/>
</dbReference>
<proteinExistence type="predicted"/>
<name>A0A8C1PNV8_CYPCA</name>
<evidence type="ECO:0000256" key="5">
    <source>
        <dbReference type="ARBA" id="ARBA00022723"/>
    </source>
</evidence>
<dbReference type="SUPFAM" id="SSF49313">
    <property type="entry name" value="Cadherin-like"/>
    <property type="match status" value="5"/>
</dbReference>
<feature type="domain" description="Cadherin" evidence="20">
    <location>
        <begin position="272"/>
        <end position="386"/>
    </location>
</feature>
<evidence type="ECO:0000256" key="15">
    <source>
        <dbReference type="PROSITE-ProRule" id="PRU00043"/>
    </source>
</evidence>
<feature type="compositionally biased region" description="Low complexity" evidence="18">
    <location>
        <begin position="757"/>
        <end position="773"/>
    </location>
</feature>
<feature type="compositionally biased region" description="Basic and acidic residues" evidence="18">
    <location>
        <begin position="804"/>
        <end position="814"/>
    </location>
</feature>
<evidence type="ECO:0000259" key="20">
    <source>
        <dbReference type="PROSITE" id="PS50268"/>
    </source>
</evidence>
<evidence type="ECO:0000256" key="14">
    <source>
        <dbReference type="ARBA" id="ARBA00069585"/>
    </source>
</evidence>
<dbReference type="InterPro" id="IPR039808">
    <property type="entry name" value="Cadherin"/>
</dbReference>
<dbReference type="AlphaFoldDB" id="A0A8C1PNV8"/>
<accession>A0A8C1PNV8</accession>
<feature type="domain" description="Cadherin" evidence="20">
    <location>
        <begin position="82"/>
        <end position="162"/>
    </location>
</feature>
<keyword evidence="11 19" id="KW-1133">Transmembrane helix</keyword>
<evidence type="ECO:0000256" key="3">
    <source>
        <dbReference type="ARBA" id="ARBA00022475"/>
    </source>
</evidence>
<evidence type="ECO:0000256" key="10">
    <source>
        <dbReference type="ARBA" id="ARBA00022949"/>
    </source>
</evidence>
<evidence type="ECO:0000313" key="22">
    <source>
        <dbReference type="Proteomes" id="UP000694427"/>
    </source>
</evidence>
<keyword evidence="13" id="KW-0325">Glycoprotein</keyword>
<comment type="subcellular location">
    <subcellularLocation>
        <location evidence="2">Cell junction</location>
        <location evidence="2">Adherens junction</location>
    </subcellularLocation>
    <subcellularLocation>
        <location evidence="1 16">Cell membrane</location>
        <topology evidence="1 16">Single-pass type I membrane protein</topology>
    </subcellularLocation>
</comment>
<keyword evidence="7" id="KW-0677">Repeat</keyword>
<dbReference type="GO" id="GO:0034332">
    <property type="term" value="P:adherens junction organization"/>
    <property type="evidence" value="ECO:0007669"/>
    <property type="project" value="TreeGrafter"/>
</dbReference>
<reference evidence="21" key="1">
    <citation type="submission" date="2025-08" db="UniProtKB">
        <authorList>
            <consortium name="Ensembl"/>
        </authorList>
    </citation>
    <scope>IDENTIFICATION</scope>
</reference>
<dbReference type="Ensembl" id="ENSCCRT00010122410.1">
    <property type="protein sequence ID" value="ENSCCRP00010110024.1"/>
    <property type="gene ID" value="ENSCCRG00010047538.1"/>
</dbReference>
<keyword evidence="9 16" id="KW-0130">Cell adhesion</keyword>
<feature type="domain" description="Cadherin" evidence="20">
    <location>
        <begin position="491"/>
        <end position="608"/>
    </location>
</feature>
<evidence type="ECO:0000256" key="2">
    <source>
        <dbReference type="ARBA" id="ARBA00004536"/>
    </source>
</evidence>
<sequence length="814" mass="90188">GPPVRCLIKSSPSNDHSRGGIRSRRGCWLVAVVDEEVAEEEDLEDGETEVHHRPKRGWIWNQFFVLEEHIGPDAQYVGKLHSNSDKGDGSVRYILSGEGAGSIFIINEVTGDIHATKSLDREKKSHYVLHAQAIDLNTNKPLEPESEFIIKVQDINDNAPKFPDGPFVTTVPEMAEVGTSVFQVTATDADDPTYGNSARVVYSVLHGQPYFSVDPKTGIIRTALTDMDREAREHYSVVIQAKDMAGQVGGLSGSTTVNITLTDVNDNPPKFPQKNYQVFVPESAQVGKPVGKIKANDDDIGINAEIKYSILNPEGAGMFSISTDKDTREGVIMLRKPLNYEKKKQYSLHISAENTHLDPRFSYLGSFKDDATLKITVGDVDEPPVFSMDYYIMEVYENAKVGTEVGAVTARDPDSKNSPVRYFIERREDKEVYFDIESISGVIRTTQLLDREDTPWHNITVMATEEDNPSLQSHVPVTVQVLDVNDNPPMINTEDEIIICESTRAGQVIQTITAVDKDDFANGKGFSFSFPGGVPANPNFTIKDNEDSTASIIARRRRFHRLTQELYELPVVVWDDGEPVLSSTSTLTLRVCSCQRGTRVKICQGEAFLSSAVLSTGALIAILLCVLILLAIVILFITLRRSKKEPLIISEEDIRENVVTYDDEGGGEEDTEAFDIIALRNPAAAEELKFRRDVRPECIRPWSSRRLARGRLSPSSLDIDEEMEVGEFIKQRVAEADQDTSVPPYDSLQTYAYEGQGSPAGSISSLGSAGAHSNLDYNSLDDWGPKFEKIAELYGEEVETASESTEKAESEKQT</sequence>
<dbReference type="Pfam" id="PF01049">
    <property type="entry name" value="CADH_Y-type_LIR"/>
    <property type="match status" value="1"/>
</dbReference>
<evidence type="ECO:0000256" key="4">
    <source>
        <dbReference type="ARBA" id="ARBA00022692"/>
    </source>
</evidence>
<keyword evidence="22" id="KW-1185">Reference proteome</keyword>
<evidence type="ECO:0000256" key="7">
    <source>
        <dbReference type="ARBA" id="ARBA00022737"/>
    </source>
</evidence>
<keyword evidence="10" id="KW-0965">Cell junction</keyword>
<evidence type="ECO:0000256" key="8">
    <source>
        <dbReference type="ARBA" id="ARBA00022837"/>
    </source>
</evidence>
<evidence type="ECO:0000256" key="13">
    <source>
        <dbReference type="ARBA" id="ARBA00023180"/>
    </source>
</evidence>
<dbReference type="GO" id="GO:0008013">
    <property type="term" value="F:beta-catenin binding"/>
    <property type="evidence" value="ECO:0007669"/>
    <property type="project" value="TreeGrafter"/>
</dbReference>
<evidence type="ECO:0000256" key="9">
    <source>
        <dbReference type="ARBA" id="ARBA00022889"/>
    </source>
</evidence>
<evidence type="ECO:0000256" key="6">
    <source>
        <dbReference type="ARBA" id="ARBA00022729"/>
    </source>
</evidence>
<evidence type="ECO:0000256" key="16">
    <source>
        <dbReference type="RuleBase" id="RU003318"/>
    </source>
</evidence>
<evidence type="ECO:0000256" key="18">
    <source>
        <dbReference type="SAM" id="MobiDB-lite"/>
    </source>
</evidence>
<dbReference type="PANTHER" id="PTHR24027:SF106">
    <property type="entry name" value="CADHERIN-18"/>
    <property type="match status" value="1"/>
</dbReference>
<dbReference type="Proteomes" id="UP000694427">
    <property type="component" value="Unplaced"/>
</dbReference>
<keyword evidence="6" id="KW-0732">Signal</keyword>
<dbReference type="FunFam" id="2.60.40.60:FF:000008">
    <property type="entry name" value="Cadherin 24"/>
    <property type="match status" value="1"/>
</dbReference>
<dbReference type="InterPro" id="IPR015919">
    <property type="entry name" value="Cadherin-like_sf"/>
</dbReference>
<dbReference type="GO" id="GO:0016477">
    <property type="term" value="P:cell migration"/>
    <property type="evidence" value="ECO:0007669"/>
    <property type="project" value="TreeGrafter"/>
</dbReference>
<dbReference type="FunFam" id="2.60.40.60:FF:000009">
    <property type="entry name" value="Cadherin 24"/>
    <property type="match status" value="1"/>
</dbReference>
<dbReference type="Pfam" id="PF00028">
    <property type="entry name" value="Cadherin"/>
    <property type="match status" value="5"/>
</dbReference>
<dbReference type="InterPro" id="IPR000233">
    <property type="entry name" value="Cadherin_Y-type_LIR"/>
</dbReference>
<evidence type="ECO:0000256" key="19">
    <source>
        <dbReference type="SAM" id="Phobius"/>
    </source>
</evidence>
<dbReference type="GO" id="GO:0016339">
    <property type="term" value="P:calcium-dependent cell-cell adhesion via plasma membrane cell adhesion molecules"/>
    <property type="evidence" value="ECO:0007669"/>
    <property type="project" value="TreeGrafter"/>
</dbReference>
<dbReference type="CDD" id="cd11304">
    <property type="entry name" value="Cadherin_repeat"/>
    <property type="match status" value="5"/>
</dbReference>
<dbReference type="InterPro" id="IPR027397">
    <property type="entry name" value="Catenin-bd_sf"/>
</dbReference>
<feature type="domain" description="Cadherin" evidence="20">
    <location>
        <begin position="163"/>
        <end position="271"/>
    </location>
</feature>